<gene>
    <name evidence="2" type="ORF">NCR95_01675</name>
</gene>
<dbReference type="InterPro" id="IPR013417">
    <property type="entry name" value="CHP02588"/>
</dbReference>
<organism evidence="2 3">
    <name type="scientific">Helicobacter colisuis</name>
    <dbReference type="NCBI Taxonomy" id="2949739"/>
    <lineage>
        <taxon>Bacteria</taxon>
        <taxon>Pseudomonadati</taxon>
        <taxon>Campylobacterota</taxon>
        <taxon>Epsilonproteobacteria</taxon>
        <taxon>Campylobacterales</taxon>
        <taxon>Helicobacteraceae</taxon>
        <taxon>Helicobacter</taxon>
    </lineage>
</organism>
<reference evidence="2" key="1">
    <citation type="submission" date="2022-06" db="EMBL/GenBank/DDBJ databases">
        <title>Helicobacter colisuis sp. nov.</title>
        <authorList>
            <person name="Papic B."/>
            <person name="Gruntar I."/>
        </authorList>
    </citation>
    <scope>NUCLEOTIDE SEQUENCE</scope>
    <source>
        <strain evidence="2">11154-15</strain>
    </source>
</reference>
<keyword evidence="3" id="KW-1185">Reference proteome</keyword>
<dbReference type="EMBL" id="JAMOKX010000001">
    <property type="protein sequence ID" value="MCL9818891.1"/>
    <property type="molecule type" value="Genomic_DNA"/>
</dbReference>
<feature type="transmembrane region" description="Helical" evidence="1">
    <location>
        <begin position="21"/>
        <end position="42"/>
    </location>
</feature>
<name>A0ABT0TSK0_9HELI</name>
<protein>
    <submittedName>
        <fullName evidence="2">DUF2393 domain-containing protein</fullName>
    </submittedName>
</protein>
<keyword evidence="1" id="KW-1133">Transmembrane helix</keyword>
<feature type="transmembrane region" description="Helical" evidence="1">
    <location>
        <begin position="48"/>
        <end position="69"/>
    </location>
</feature>
<keyword evidence="1" id="KW-0812">Transmembrane</keyword>
<dbReference type="Pfam" id="PF09624">
    <property type="entry name" value="DUF2393"/>
    <property type="match status" value="1"/>
</dbReference>
<sequence>MPQRLESFLSLLTQFTRYFSLYDYLILASLFLTILLFFLLSIIISSNIIRRILVLFVSAILFLTSPFVYQHIMQNYLKKTESTFSYNNKLQYDDIYYIKGVVKNIGYLDLRGCVLTANFIPKNSNQFQQIKYKLNPIFLYKKTYKKPLKKQESFEFEALFEAPKSLIHSNYKLQTQVDCY</sequence>
<evidence type="ECO:0000313" key="3">
    <source>
        <dbReference type="Proteomes" id="UP001057522"/>
    </source>
</evidence>
<comment type="caution">
    <text evidence="2">The sequence shown here is derived from an EMBL/GenBank/DDBJ whole genome shotgun (WGS) entry which is preliminary data.</text>
</comment>
<keyword evidence="1" id="KW-0472">Membrane</keyword>
<dbReference type="Proteomes" id="UP001057522">
    <property type="component" value="Unassembled WGS sequence"/>
</dbReference>
<evidence type="ECO:0000313" key="2">
    <source>
        <dbReference type="EMBL" id="MCL9818891.1"/>
    </source>
</evidence>
<dbReference type="RefSeq" id="WP_250603439.1">
    <property type="nucleotide sequence ID" value="NZ_JAMOKX010000001.1"/>
</dbReference>
<accession>A0ABT0TSK0</accession>
<evidence type="ECO:0000256" key="1">
    <source>
        <dbReference type="SAM" id="Phobius"/>
    </source>
</evidence>
<proteinExistence type="predicted"/>